<comment type="caution">
    <text evidence="2">The sequence shown here is derived from an EMBL/GenBank/DDBJ whole genome shotgun (WGS) entry which is preliminary data.</text>
</comment>
<dbReference type="Proteomes" id="UP001596254">
    <property type="component" value="Unassembled WGS sequence"/>
</dbReference>
<feature type="chain" id="PRO_5047461656" description="Lipoprotein" evidence="1">
    <location>
        <begin position="27"/>
        <end position="160"/>
    </location>
</feature>
<evidence type="ECO:0000313" key="2">
    <source>
        <dbReference type="EMBL" id="MFC6206015.1"/>
    </source>
</evidence>
<accession>A0ABW1SNF3</accession>
<evidence type="ECO:0000313" key="3">
    <source>
        <dbReference type="Proteomes" id="UP001596254"/>
    </source>
</evidence>
<organism evidence="2 3">
    <name type="scientific">Levilactobacillus tongjiangensis</name>
    <dbReference type="NCBI Taxonomy" id="2486023"/>
    <lineage>
        <taxon>Bacteria</taxon>
        <taxon>Bacillati</taxon>
        <taxon>Bacillota</taxon>
        <taxon>Bacilli</taxon>
        <taxon>Lactobacillales</taxon>
        <taxon>Lactobacillaceae</taxon>
        <taxon>Levilactobacillus</taxon>
    </lineage>
</organism>
<sequence length="160" mass="17683">MNKWLSTFFAVIILFTLTGCTSQVKSAGKPSATNQRVARNVVKKLGHSEVTAKVETDVVDNQSKKDKRGDQLPHQQIQVIFKNRATIKKVEAARTNLQNDSATKSEKRLIRNYQRVISEAALQLKGHDVLLLGYAVKTSNSIAVIAESRNGKDVVPEVVV</sequence>
<name>A0ABW1SNF3_9LACO</name>
<proteinExistence type="predicted"/>
<dbReference type="EMBL" id="JBHSSK010000004">
    <property type="protein sequence ID" value="MFC6206015.1"/>
    <property type="molecule type" value="Genomic_DNA"/>
</dbReference>
<gene>
    <name evidence="2" type="ORF">ACFP1G_00710</name>
</gene>
<dbReference type="RefSeq" id="WP_125693378.1">
    <property type="nucleotide sequence ID" value="NZ_JBHSSK010000004.1"/>
</dbReference>
<protein>
    <recommendedName>
        <fullName evidence="4">Lipoprotein</fullName>
    </recommendedName>
</protein>
<reference evidence="3" key="1">
    <citation type="journal article" date="2019" name="Int. J. Syst. Evol. Microbiol.">
        <title>The Global Catalogue of Microorganisms (GCM) 10K type strain sequencing project: providing services to taxonomists for standard genome sequencing and annotation.</title>
        <authorList>
            <consortium name="The Broad Institute Genomics Platform"/>
            <consortium name="The Broad Institute Genome Sequencing Center for Infectious Disease"/>
            <person name="Wu L."/>
            <person name="Ma J."/>
        </authorList>
    </citation>
    <scope>NUCLEOTIDE SEQUENCE [LARGE SCALE GENOMIC DNA]</scope>
    <source>
        <strain evidence="3">CCM 8905</strain>
    </source>
</reference>
<evidence type="ECO:0008006" key="4">
    <source>
        <dbReference type="Google" id="ProtNLM"/>
    </source>
</evidence>
<evidence type="ECO:0000256" key="1">
    <source>
        <dbReference type="SAM" id="SignalP"/>
    </source>
</evidence>
<keyword evidence="3" id="KW-1185">Reference proteome</keyword>
<keyword evidence="1" id="KW-0732">Signal</keyword>
<dbReference type="PROSITE" id="PS51257">
    <property type="entry name" value="PROKAR_LIPOPROTEIN"/>
    <property type="match status" value="1"/>
</dbReference>
<feature type="signal peptide" evidence="1">
    <location>
        <begin position="1"/>
        <end position="26"/>
    </location>
</feature>